<evidence type="ECO:0000256" key="1">
    <source>
        <dbReference type="SAM" id="Phobius"/>
    </source>
</evidence>
<proteinExistence type="predicted"/>
<sequence length="108" mass="11778">MDAEPEADPGSTQLRRSWQHAAAQAVAAVDALAAWRPSRSTPATDRWLWPAAQCGGCDSFLMKKGEGFGPEIAFLVVSFFYGSSFLLVQYLHIPITATRLLVHELDAS</sequence>
<dbReference type="Proteomes" id="UP000000768">
    <property type="component" value="Chromosome 2"/>
</dbReference>
<dbReference type="InParanoid" id="A0A1W0W405"/>
<reference evidence="3" key="2">
    <citation type="journal article" date="2018" name="Plant J.">
        <title>The Sorghum bicolor reference genome: improved assembly, gene annotations, a transcriptome atlas, and signatures of genome organization.</title>
        <authorList>
            <person name="McCormick R.F."/>
            <person name="Truong S.K."/>
            <person name="Sreedasyam A."/>
            <person name="Jenkins J."/>
            <person name="Shu S."/>
            <person name="Sims D."/>
            <person name="Kennedy M."/>
            <person name="Amirebrahimi M."/>
            <person name="Weers B.D."/>
            <person name="McKinley B."/>
            <person name="Mattison A."/>
            <person name="Morishige D.T."/>
            <person name="Grimwood J."/>
            <person name="Schmutz J."/>
            <person name="Mullet J.E."/>
        </authorList>
    </citation>
    <scope>NUCLEOTIDE SEQUENCE [LARGE SCALE GENOMIC DNA]</scope>
    <source>
        <strain evidence="3">cv. BTx623</strain>
    </source>
</reference>
<keyword evidence="1" id="KW-0812">Transmembrane</keyword>
<dbReference type="AlphaFoldDB" id="A0A1W0W405"/>
<keyword evidence="1" id="KW-1133">Transmembrane helix</keyword>
<keyword evidence="1" id="KW-0472">Membrane</keyword>
<dbReference type="EMBL" id="CM000761">
    <property type="protein sequence ID" value="OQU89107.1"/>
    <property type="molecule type" value="Genomic_DNA"/>
</dbReference>
<keyword evidence="3" id="KW-1185">Reference proteome</keyword>
<dbReference type="Gramene" id="OQU89107">
    <property type="protein sequence ID" value="OQU89107"/>
    <property type="gene ID" value="SORBI_3002G147466"/>
</dbReference>
<evidence type="ECO:0000313" key="3">
    <source>
        <dbReference type="Proteomes" id="UP000000768"/>
    </source>
</evidence>
<name>A0A1W0W405_SORBI</name>
<accession>A0A1W0W405</accession>
<protein>
    <submittedName>
        <fullName evidence="2">Uncharacterized protein</fullName>
    </submittedName>
</protein>
<gene>
    <name evidence="2" type="ORF">SORBI_3002G147466</name>
</gene>
<reference evidence="2 3" key="1">
    <citation type="journal article" date="2009" name="Nature">
        <title>The Sorghum bicolor genome and the diversification of grasses.</title>
        <authorList>
            <person name="Paterson A.H."/>
            <person name="Bowers J.E."/>
            <person name="Bruggmann R."/>
            <person name="Dubchak I."/>
            <person name="Grimwood J."/>
            <person name="Gundlach H."/>
            <person name="Haberer G."/>
            <person name="Hellsten U."/>
            <person name="Mitros T."/>
            <person name="Poliakov A."/>
            <person name="Schmutz J."/>
            <person name="Spannagl M."/>
            <person name="Tang H."/>
            <person name="Wang X."/>
            <person name="Wicker T."/>
            <person name="Bharti A.K."/>
            <person name="Chapman J."/>
            <person name="Feltus F.A."/>
            <person name="Gowik U."/>
            <person name="Grigoriev I.V."/>
            <person name="Lyons E."/>
            <person name="Maher C.A."/>
            <person name="Martis M."/>
            <person name="Narechania A."/>
            <person name="Otillar R.P."/>
            <person name="Penning B.W."/>
            <person name="Salamov A.A."/>
            <person name="Wang Y."/>
            <person name="Zhang L."/>
            <person name="Carpita N.C."/>
            <person name="Freeling M."/>
            <person name="Gingle A.R."/>
            <person name="Hash C.T."/>
            <person name="Keller B."/>
            <person name="Klein P."/>
            <person name="Kresovich S."/>
            <person name="McCann M.C."/>
            <person name="Ming R."/>
            <person name="Peterson D.G."/>
            <person name="Mehboob-ur-Rahman"/>
            <person name="Ware D."/>
            <person name="Westhoff P."/>
            <person name="Mayer K.F."/>
            <person name="Messing J."/>
            <person name="Rokhsar D.S."/>
        </authorList>
    </citation>
    <scope>NUCLEOTIDE SEQUENCE [LARGE SCALE GENOMIC DNA]</scope>
    <source>
        <strain evidence="3">cv. BTx623</strain>
    </source>
</reference>
<feature type="transmembrane region" description="Helical" evidence="1">
    <location>
        <begin position="72"/>
        <end position="91"/>
    </location>
</feature>
<evidence type="ECO:0000313" key="2">
    <source>
        <dbReference type="EMBL" id="OQU89107.1"/>
    </source>
</evidence>
<organism evidence="2 3">
    <name type="scientific">Sorghum bicolor</name>
    <name type="common">Sorghum</name>
    <name type="synonym">Sorghum vulgare</name>
    <dbReference type="NCBI Taxonomy" id="4558"/>
    <lineage>
        <taxon>Eukaryota</taxon>
        <taxon>Viridiplantae</taxon>
        <taxon>Streptophyta</taxon>
        <taxon>Embryophyta</taxon>
        <taxon>Tracheophyta</taxon>
        <taxon>Spermatophyta</taxon>
        <taxon>Magnoliopsida</taxon>
        <taxon>Liliopsida</taxon>
        <taxon>Poales</taxon>
        <taxon>Poaceae</taxon>
        <taxon>PACMAD clade</taxon>
        <taxon>Panicoideae</taxon>
        <taxon>Andropogonodae</taxon>
        <taxon>Andropogoneae</taxon>
        <taxon>Sorghinae</taxon>
        <taxon>Sorghum</taxon>
    </lineage>
</organism>